<organism evidence="1 2">
    <name type="scientific">Piloderma croceum (strain F 1598)</name>
    <dbReference type="NCBI Taxonomy" id="765440"/>
    <lineage>
        <taxon>Eukaryota</taxon>
        <taxon>Fungi</taxon>
        <taxon>Dikarya</taxon>
        <taxon>Basidiomycota</taxon>
        <taxon>Agaricomycotina</taxon>
        <taxon>Agaricomycetes</taxon>
        <taxon>Agaricomycetidae</taxon>
        <taxon>Atheliales</taxon>
        <taxon>Atheliaceae</taxon>
        <taxon>Piloderma</taxon>
    </lineage>
</organism>
<dbReference type="InParanoid" id="A0A0C3C2H2"/>
<accession>A0A0C3C2H2</accession>
<protein>
    <submittedName>
        <fullName evidence="1">Uncharacterized protein</fullName>
    </submittedName>
</protein>
<proteinExistence type="predicted"/>
<dbReference type="EMBL" id="KN832990">
    <property type="protein sequence ID" value="KIM83742.1"/>
    <property type="molecule type" value="Genomic_DNA"/>
</dbReference>
<reference evidence="1 2" key="1">
    <citation type="submission" date="2014-04" db="EMBL/GenBank/DDBJ databases">
        <authorList>
            <consortium name="DOE Joint Genome Institute"/>
            <person name="Kuo A."/>
            <person name="Tarkka M."/>
            <person name="Buscot F."/>
            <person name="Kohler A."/>
            <person name="Nagy L.G."/>
            <person name="Floudas D."/>
            <person name="Copeland A."/>
            <person name="Barry K.W."/>
            <person name="Cichocki N."/>
            <person name="Veneault-Fourrey C."/>
            <person name="LaButti K."/>
            <person name="Lindquist E.A."/>
            <person name="Lipzen A."/>
            <person name="Lundell T."/>
            <person name="Morin E."/>
            <person name="Murat C."/>
            <person name="Sun H."/>
            <person name="Tunlid A."/>
            <person name="Henrissat B."/>
            <person name="Grigoriev I.V."/>
            <person name="Hibbett D.S."/>
            <person name="Martin F."/>
            <person name="Nordberg H.P."/>
            <person name="Cantor M.N."/>
            <person name="Hua S.X."/>
        </authorList>
    </citation>
    <scope>NUCLEOTIDE SEQUENCE [LARGE SCALE GENOMIC DNA]</scope>
    <source>
        <strain evidence="1 2">F 1598</strain>
    </source>
</reference>
<dbReference type="OrthoDB" id="5817230at2759"/>
<evidence type="ECO:0000313" key="1">
    <source>
        <dbReference type="EMBL" id="KIM83742.1"/>
    </source>
</evidence>
<keyword evidence="2" id="KW-1185">Reference proteome</keyword>
<gene>
    <name evidence="1" type="ORF">PILCRDRAFT_69209</name>
</gene>
<dbReference type="Proteomes" id="UP000054166">
    <property type="component" value="Unassembled WGS sequence"/>
</dbReference>
<dbReference type="AlphaFoldDB" id="A0A0C3C2H2"/>
<dbReference type="HOGENOM" id="CLU_208069_0_0_1"/>
<evidence type="ECO:0000313" key="2">
    <source>
        <dbReference type="Proteomes" id="UP000054166"/>
    </source>
</evidence>
<sequence>MYYILTLRYRSRLETISEYTAGPDINKAAKCILWRFMEANLVWLSVYPQ</sequence>
<reference evidence="2" key="2">
    <citation type="submission" date="2015-01" db="EMBL/GenBank/DDBJ databases">
        <title>Evolutionary Origins and Diversification of the Mycorrhizal Mutualists.</title>
        <authorList>
            <consortium name="DOE Joint Genome Institute"/>
            <consortium name="Mycorrhizal Genomics Consortium"/>
            <person name="Kohler A."/>
            <person name="Kuo A."/>
            <person name="Nagy L.G."/>
            <person name="Floudas D."/>
            <person name="Copeland A."/>
            <person name="Barry K.W."/>
            <person name="Cichocki N."/>
            <person name="Veneault-Fourrey C."/>
            <person name="LaButti K."/>
            <person name="Lindquist E.A."/>
            <person name="Lipzen A."/>
            <person name="Lundell T."/>
            <person name="Morin E."/>
            <person name="Murat C."/>
            <person name="Riley R."/>
            <person name="Ohm R."/>
            <person name="Sun H."/>
            <person name="Tunlid A."/>
            <person name="Henrissat B."/>
            <person name="Grigoriev I.V."/>
            <person name="Hibbett D.S."/>
            <person name="Martin F."/>
        </authorList>
    </citation>
    <scope>NUCLEOTIDE SEQUENCE [LARGE SCALE GENOMIC DNA]</scope>
    <source>
        <strain evidence="2">F 1598</strain>
    </source>
</reference>
<name>A0A0C3C2H2_PILCF</name>